<gene>
    <name evidence="4" type="ORF">TEA_029869</name>
</gene>
<feature type="compositionally biased region" description="Low complexity" evidence="2">
    <location>
        <begin position="1"/>
        <end position="13"/>
    </location>
</feature>
<proteinExistence type="predicted"/>
<sequence>MEAAAGVAAVRGVSMPMPTSQPSRKEWRVVSEHSVRNSSSEDLDRSKLGQSDERTIYEVQQGREPADVDFCSITIDGSLDNDILQQRLHGVARQREGLQQIEIELRAQIIARSEIIEIQNNFDAQITEHANANVKLQEQLHEMEQTIHELERKTEEKDRELHAIKLDNEAAWAKDDLLREQNKELQTFRRERDNSEAERAQHLKQMHDLQEHIQDKERQFLELQEQHRVAQETILFKDEQLRDAQAWITRAQEMDALHSTTNHSLQAELRERTEQYNQLWLGCQRQFAEMERLHLHTIQQLQLELADARERSGTYTEESRVSQTNSNDALQYGQNNGNQLDVDGGVTTNSNSGDLPNGNVENVTSFVSTGNASTQADHVHGAPIAPSSLLGMPTYLPPGQVTALHPFVMHQQGVPHSVPAHVTQSHVGHFHSVPAISSLQHWQNQQAASEGLQVPTHNQYPSSQTDQSLLRPDTNYDYEVSVNGQAIHPDYLDVHASQGMEPDTVITASVPEGQVLEQVDKSYLVAPQPQQSLQHISSQFREALRIDSLSQDSETKEKIITSSTNHGLEVQEFITEQASSANTQSSETPITHVNFSETTMNNATGVVSSESFVSSGEKNVHPGGKTSETALLDERSLLACIVRTIPPGSGGRIRISSTLPNRLSKMLAPLHWHDYKKKYGKLDDFVAGHPELFLIEEDYIQLREGAQEIIAATAAVAKVAAAAKTASSPYSSLLPSVAVTPMAQSHRLKRAPSIDSSRPASATDNHSQLSVQNQHSNGVHLNAGGISNIKILSKPKDPLELNGAESRPGQSSGLVAVGNGANPDRSGLGNSLSKGRSSANFVGKLQGRATGVASTSRRYASNSSNCLVWQGTIWTSSRSNERSSMCTDLGDDDSI</sequence>
<feature type="compositionally biased region" description="Polar residues" evidence="2">
    <location>
        <begin position="754"/>
        <end position="773"/>
    </location>
</feature>
<dbReference type="PANTHER" id="PTHR35766">
    <property type="entry name" value="OS08G0543600 PROTEIN"/>
    <property type="match status" value="1"/>
</dbReference>
<dbReference type="AlphaFoldDB" id="A0A4S4EVK6"/>
<feature type="compositionally biased region" description="Basic and acidic residues" evidence="2">
    <location>
        <begin position="23"/>
        <end position="35"/>
    </location>
</feature>
<keyword evidence="5" id="KW-1185">Reference proteome</keyword>
<evidence type="ECO:0000313" key="5">
    <source>
        <dbReference type="Proteomes" id="UP000306102"/>
    </source>
</evidence>
<feature type="compositionally biased region" description="Polar residues" evidence="2">
    <location>
        <begin position="321"/>
        <end position="339"/>
    </location>
</feature>
<dbReference type="PANTHER" id="PTHR35766:SF1">
    <property type="entry name" value="OS08G0543600 PROTEIN"/>
    <property type="match status" value="1"/>
</dbReference>
<dbReference type="EMBL" id="SDRB02001625">
    <property type="protein sequence ID" value="THG20993.1"/>
    <property type="molecule type" value="Genomic_DNA"/>
</dbReference>
<feature type="coiled-coil region" evidence="1">
    <location>
        <begin position="126"/>
        <end position="233"/>
    </location>
</feature>
<feature type="region of interest" description="Disordered" evidence="2">
    <location>
        <begin position="1"/>
        <end position="51"/>
    </location>
</feature>
<evidence type="ECO:0000313" key="4">
    <source>
        <dbReference type="EMBL" id="THG20993.1"/>
    </source>
</evidence>
<feature type="region of interest" description="Disordered" evidence="2">
    <location>
        <begin position="312"/>
        <end position="365"/>
    </location>
</feature>
<dbReference type="STRING" id="542762.A0A4S4EVK6"/>
<dbReference type="Pfam" id="PF24851">
    <property type="entry name" value="DUF7725"/>
    <property type="match status" value="1"/>
</dbReference>
<accession>A0A4S4EVK6</accession>
<feature type="compositionally biased region" description="Basic and acidic residues" evidence="2">
    <location>
        <begin position="42"/>
        <end position="51"/>
    </location>
</feature>
<evidence type="ECO:0000259" key="3">
    <source>
        <dbReference type="Pfam" id="PF24851"/>
    </source>
</evidence>
<evidence type="ECO:0000256" key="1">
    <source>
        <dbReference type="SAM" id="Coils"/>
    </source>
</evidence>
<keyword evidence="1" id="KW-0175">Coiled coil</keyword>
<reference evidence="4 5" key="1">
    <citation type="journal article" date="2018" name="Proc. Natl. Acad. Sci. U.S.A.">
        <title>Draft genome sequence of Camellia sinensis var. sinensis provides insights into the evolution of the tea genome and tea quality.</title>
        <authorList>
            <person name="Wei C."/>
            <person name="Yang H."/>
            <person name="Wang S."/>
            <person name="Zhao J."/>
            <person name="Liu C."/>
            <person name="Gao L."/>
            <person name="Xia E."/>
            <person name="Lu Y."/>
            <person name="Tai Y."/>
            <person name="She G."/>
            <person name="Sun J."/>
            <person name="Cao H."/>
            <person name="Tong W."/>
            <person name="Gao Q."/>
            <person name="Li Y."/>
            <person name="Deng W."/>
            <person name="Jiang X."/>
            <person name="Wang W."/>
            <person name="Chen Q."/>
            <person name="Zhang S."/>
            <person name="Li H."/>
            <person name="Wu J."/>
            <person name="Wang P."/>
            <person name="Li P."/>
            <person name="Shi C."/>
            <person name="Zheng F."/>
            <person name="Jian J."/>
            <person name="Huang B."/>
            <person name="Shan D."/>
            <person name="Shi M."/>
            <person name="Fang C."/>
            <person name="Yue Y."/>
            <person name="Li F."/>
            <person name="Li D."/>
            <person name="Wei S."/>
            <person name="Han B."/>
            <person name="Jiang C."/>
            <person name="Yin Y."/>
            <person name="Xia T."/>
            <person name="Zhang Z."/>
            <person name="Bennetzen J.L."/>
            <person name="Zhao S."/>
            <person name="Wan X."/>
        </authorList>
    </citation>
    <scope>NUCLEOTIDE SEQUENCE [LARGE SCALE GENOMIC DNA]</scope>
    <source>
        <strain evidence="5">cv. Shuchazao</strain>
        <tissue evidence="4">Leaf</tissue>
    </source>
</reference>
<evidence type="ECO:0000256" key="2">
    <source>
        <dbReference type="SAM" id="MobiDB-lite"/>
    </source>
</evidence>
<feature type="compositionally biased region" description="Polar residues" evidence="2">
    <location>
        <begin position="346"/>
        <end position="365"/>
    </location>
</feature>
<dbReference type="InterPro" id="IPR056142">
    <property type="entry name" value="DUF7725"/>
</dbReference>
<name>A0A4S4EVK6_CAMSN</name>
<feature type="region of interest" description="Disordered" evidence="2">
    <location>
        <begin position="744"/>
        <end position="773"/>
    </location>
</feature>
<feature type="region of interest" description="Disordered" evidence="2">
    <location>
        <begin position="797"/>
        <end position="836"/>
    </location>
</feature>
<protein>
    <recommendedName>
        <fullName evidence="3">DUF7725 domain-containing protein</fullName>
    </recommendedName>
</protein>
<comment type="caution">
    <text evidence="4">The sequence shown here is derived from an EMBL/GenBank/DDBJ whole genome shotgun (WGS) entry which is preliminary data.</text>
</comment>
<organism evidence="4 5">
    <name type="scientific">Camellia sinensis var. sinensis</name>
    <name type="common">China tea</name>
    <dbReference type="NCBI Taxonomy" id="542762"/>
    <lineage>
        <taxon>Eukaryota</taxon>
        <taxon>Viridiplantae</taxon>
        <taxon>Streptophyta</taxon>
        <taxon>Embryophyta</taxon>
        <taxon>Tracheophyta</taxon>
        <taxon>Spermatophyta</taxon>
        <taxon>Magnoliopsida</taxon>
        <taxon>eudicotyledons</taxon>
        <taxon>Gunneridae</taxon>
        <taxon>Pentapetalae</taxon>
        <taxon>asterids</taxon>
        <taxon>Ericales</taxon>
        <taxon>Theaceae</taxon>
        <taxon>Camellia</taxon>
    </lineage>
</organism>
<dbReference type="Proteomes" id="UP000306102">
    <property type="component" value="Unassembled WGS sequence"/>
</dbReference>
<feature type="domain" description="DUF7725" evidence="3">
    <location>
        <begin position="631"/>
        <end position="703"/>
    </location>
</feature>